<comment type="caution">
    <text evidence="1">The sequence shown here is derived from an EMBL/GenBank/DDBJ whole genome shotgun (WGS) entry which is preliminary data.</text>
</comment>
<organism evidence="1 2">
    <name type="scientific">Actinacidiphila epipremni</name>
    <dbReference type="NCBI Taxonomy" id="2053013"/>
    <lineage>
        <taxon>Bacteria</taxon>
        <taxon>Bacillati</taxon>
        <taxon>Actinomycetota</taxon>
        <taxon>Actinomycetes</taxon>
        <taxon>Kitasatosporales</taxon>
        <taxon>Streptomycetaceae</taxon>
        <taxon>Actinacidiphila</taxon>
    </lineage>
</organism>
<proteinExistence type="predicted"/>
<reference evidence="1 2" key="1">
    <citation type="submission" date="2020-03" db="EMBL/GenBank/DDBJ databases">
        <title>WGS of actinomycetes isolated from Thailand.</title>
        <authorList>
            <person name="Thawai C."/>
        </authorList>
    </citation>
    <scope>NUCLEOTIDE SEQUENCE [LARGE SCALE GENOMIC DNA]</scope>
    <source>
        <strain evidence="1 2">PRB2-1</strain>
    </source>
</reference>
<sequence>MTTLPAVEANFSELINRPKDTVARMQSSLRRGIRLHRRDDEDLYLTTAARAEEAVQVVDSTTRMFVALMKHDPGAVQILTEVFPDAFPWVRFLPEREVRTFLVEFIETARASTDLGTVSPIAQLITEWRHTAEAYADPDLHRALSADHGDADHGAVPMPEVAGE</sequence>
<evidence type="ECO:0000313" key="2">
    <source>
        <dbReference type="Proteomes" id="UP000734511"/>
    </source>
</evidence>
<keyword evidence="2" id="KW-1185">Reference proteome</keyword>
<dbReference type="Proteomes" id="UP000734511">
    <property type="component" value="Unassembled WGS sequence"/>
</dbReference>
<gene>
    <name evidence="1" type="ORF">HCN08_08530</name>
</gene>
<evidence type="ECO:0000313" key="1">
    <source>
        <dbReference type="EMBL" id="NJP43444.1"/>
    </source>
</evidence>
<evidence type="ECO:0008006" key="3">
    <source>
        <dbReference type="Google" id="ProtNLM"/>
    </source>
</evidence>
<dbReference type="RefSeq" id="WP_167982285.1">
    <property type="nucleotide sequence ID" value="NZ_JAATEJ010000004.1"/>
</dbReference>
<accession>A0ABX0ZHY2</accession>
<protein>
    <recommendedName>
        <fullName evidence="3">Prevent-host-death family protein</fullName>
    </recommendedName>
</protein>
<dbReference type="EMBL" id="JAATEJ010000004">
    <property type="protein sequence ID" value="NJP43444.1"/>
    <property type="molecule type" value="Genomic_DNA"/>
</dbReference>
<name>A0ABX0ZHY2_9ACTN</name>